<evidence type="ECO:0000313" key="1">
    <source>
        <dbReference type="EMBL" id="KAK7425450.1"/>
    </source>
</evidence>
<reference evidence="1 2" key="1">
    <citation type="journal article" date="2025" name="Microbiol. Resour. Announc.">
        <title>Draft genome sequences for Neonectria magnoliae and Neonectria punicea, canker pathogens of Liriodendron tulipifera and Acer saccharum in West Virginia.</title>
        <authorList>
            <person name="Petronek H.M."/>
            <person name="Kasson M.T."/>
            <person name="Metheny A.M."/>
            <person name="Stauder C.M."/>
            <person name="Lovett B."/>
            <person name="Lynch S.C."/>
            <person name="Garnas J.R."/>
            <person name="Kasson L.R."/>
            <person name="Stajich J.E."/>
        </authorList>
    </citation>
    <scope>NUCLEOTIDE SEQUENCE [LARGE SCALE GENOMIC DNA]</scope>
    <source>
        <strain evidence="1 2">NRRL 64651</strain>
    </source>
</reference>
<protein>
    <submittedName>
        <fullName evidence="1">Uncharacterized protein</fullName>
    </submittedName>
</protein>
<dbReference type="Gene3D" id="3.40.830.10">
    <property type="entry name" value="LigB-like"/>
    <property type="match status" value="1"/>
</dbReference>
<sequence>MAVGSKDEPMNPVHLYAHGSTMMLSEEHASGDYWIHDTYLILIRMFPDACPPTTLLSMNHTYDPHFHVAALDFRQQVIDLLCCAYEDDVPADRALDGKVIRGKKPRGGPLLRRKATSLMKHPRYRDAHATDDHFMTTMFVAGLCGGRSDEGMKGVMEAEDWELTNMCNSQSTLGNWVQVK</sequence>
<dbReference type="SUPFAM" id="SSF53213">
    <property type="entry name" value="LigB-like"/>
    <property type="match status" value="1"/>
</dbReference>
<name>A0ABR1HX70_9HYPO</name>
<gene>
    <name evidence="1" type="ORF">QQZ08_008015</name>
</gene>
<accession>A0ABR1HX70</accession>
<organism evidence="1 2">
    <name type="scientific">Neonectria magnoliae</name>
    <dbReference type="NCBI Taxonomy" id="2732573"/>
    <lineage>
        <taxon>Eukaryota</taxon>
        <taxon>Fungi</taxon>
        <taxon>Dikarya</taxon>
        <taxon>Ascomycota</taxon>
        <taxon>Pezizomycotina</taxon>
        <taxon>Sordariomycetes</taxon>
        <taxon>Hypocreomycetidae</taxon>
        <taxon>Hypocreales</taxon>
        <taxon>Nectriaceae</taxon>
        <taxon>Neonectria</taxon>
    </lineage>
</organism>
<comment type="caution">
    <text evidence="1">The sequence shown here is derived from an EMBL/GenBank/DDBJ whole genome shotgun (WGS) entry which is preliminary data.</text>
</comment>
<dbReference type="EMBL" id="JAZAVK010000081">
    <property type="protein sequence ID" value="KAK7425450.1"/>
    <property type="molecule type" value="Genomic_DNA"/>
</dbReference>
<evidence type="ECO:0000313" key="2">
    <source>
        <dbReference type="Proteomes" id="UP001498421"/>
    </source>
</evidence>
<dbReference type="Proteomes" id="UP001498421">
    <property type="component" value="Unassembled WGS sequence"/>
</dbReference>
<keyword evidence="2" id="KW-1185">Reference proteome</keyword>
<proteinExistence type="predicted"/>